<comment type="caution">
    <text evidence="1">The sequence shown here is derived from an EMBL/GenBank/DDBJ whole genome shotgun (WGS) entry which is preliminary data.</text>
</comment>
<proteinExistence type="predicted"/>
<accession>A0ACC0CEL7</accession>
<organism evidence="1 2">
    <name type="scientific">Catharanthus roseus</name>
    <name type="common">Madagascar periwinkle</name>
    <name type="synonym">Vinca rosea</name>
    <dbReference type="NCBI Taxonomy" id="4058"/>
    <lineage>
        <taxon>Eukaryota</taxon>
        <taxon>Viridiplantae</taxon>
        <taxon>Streptophyta</taxon>
        <taxon>Embryophyta</taxon>
        <taxon>Tracheophyta</taxon>
        <taxon>Spermatophyta</taxon>
        <taxon>Magnoliopsida</taxon>
        <taxon>eudicotyledons</taxon>
        <taxon>Gunneridae</taxon>
        <taxon>Pentapetalae</taxon>
        <taxon>asterids</taxon>
        <taxon>lamiids</taxon>
        <taxon>Gentianales</taxon>
        <taxon>Apocynaceae</taxon>
        <taxon>Rauvolfioideae</taxon>
        <taxon>Vinceae</taxon>
        <taxon>Catharanthinae</taxon>
        <taxon>Catharanthus</taxon>
    </lineage>
</organism>
<name>A0ACC0CEL7_CATRO</name>
<protein>
    <submittedName>
        <fullName evidence="1">Uncharacterized protein</fullName>
    </submittedName>
</protein>
<sequence length="103" mass="12272">MTDTATQKHEKVRSKLDHLSSQFKGHKKQHDETESVSQKPNAALEIMEDNQQYNIPRNVESHRAVRVDWLFELEHRFNTHTWDDILKEFDSMTKKPLTKSQIR</sequence>
<gene>
    <name evidence="1" type="ORF">M9H77_04568</name>
</gene>
<dbReference type="Proteomes" id="UP001060085">
    <property type="component" value="Linkage Group LG01"/>
</dbReference>
<reference evidence="2" key="1">
    <citation type="journal article" date="2023" name="Nat. Plants">
        <title>Single-cell RNA sequencing provides a high-resolution roadmap for understanding the multicellular compartmentation of specialized metabolism.</title>
        <authorList>
            <person name="Sun S."/>
            <person name="Shen X."/>
            <person name="Li Y."/>
            <person name="Li Y."/>
            <person name="Wang S."/>
            <person name="Li R."/>
            <person name="Zhang H."/>
            <person name="Shen G."/>
            <person name="Guo B."/>
            <person name="Wei J."/>
            <person name="Xu J."/>
            <person name="St-Pierre B."/>
            <person name="Chen S."/>
            <person name="Sun C."/>
        </authorList>
    </citation>
    <scope>NUCLEOTIDE SEQUENCE [LARGE SCALE GENOMIC DNA]</scope>
</reference>
<evidence type="ECO:0000313" key="1">
    <source>
        <dbReference type="EMBL" id="KAI5683340.1"/>
    </source>
</evidence>
<dbReference type="EMBL" id="CM044701">
    <property type="protein sequence ID" value="KAI5683340.1"/>
    <property type="molecule type" value="Genomic_DNA"/>
</dbReference>
<keyword evidence="2" id="KW-1185">Reference proteome</keyword>
<evidence type="ECO:0000313" key="2">
    <source>
        <dbReference type="Proteomes" id="UP001060085"/>
    </source>
</evidence>